<proteinExistence type="predicted"/>
<dbReference type="HOGENOM" id="CLU_810894_0_0_5"/>
<evidence type="ECO:0000259" key="1">
    <source>
        <dbReference type="Pfam" id="PF20573"/>
    </source>
</evidence>
<feature type="domain" description="DUF6782" evidence="1">
    <location>
        <begin position="59"/>
        <end position="289"/>
    </location>
</feature>
<organism evidence="2 3">
    <name type="scientific">Micavibrio aeruginosavorus (strain ARL-13)</name>
    <dbReference type="NCBI Taxonomy" id="856793"/>
    <lineage>
        <taxon>Bacteria</taxon>
        <taxon>Pseudomonadati</taxon>
        <taxon>Bdellovibrionota</taxon>
        <taxon>Bdellovibrionia</taxon>
        <taxon>Bdellovibrionales</taxon>
        <taxon>Pseudobdellovibrionaceae</taxon>
        <taxon>Micavibrio</taxon>
    </lineage>
</organism>
<dbReference type="AlphaFoldDB" id="G2KPD6"/>
<reference evidence="2 3" key="1">
    <citation type="journal article" date="2011" name="BMC Genomics">
        <title>Genomic insights into an obligate epibiotic bacterial predator: Micavibrio aeruginosavorus ARL-13.</title>
        <authorList>
            <person name="Wang Z."/>
            <person name="Kadouri D."/>
            <person name="Wu M."/>
        </authorList>
    </citation>
    <scope>NUCLEOTIDE SEQUENCE [LARGE SCALE GENOMIC DNA]</scope>
    <source>
        <strain evidence="2 3">ARL-13</strain>
    </source>
</reference>
<dbReference type="RefSeq" id="WP_014102260.1">
    <property type="nucleotide sequence ID" value="NC_016026.1"/>
</dbReference>
<dbReference type="InterPro" id="IPR046709">
    <property type="entry name" value="DUF6782"/>
</dbReference>
<evidence type="ECO:0000313" key="2">
    <source>
        <dbReference type="EMBL" id="AEP09037.1"/>
    </source>
</evidence>
<evidence type="ECO:0000313" key="3">
    <source>
        <dbReference type="Proteomes" id="UP000009286"/>
    </source>
</evidence>
<dbReference type="KEGG" id="mai:MICA_703"/>
<sequence length="342" mass="37745">MKSLPPPHRPGQSWQNQAFFAAAGFALGLWLLRGMIGAHEPVTPGGVGMPLGESPDLTCIALGAAHYPTVDPKTLSLARIEKRSQETDIGRATMSAAIADGLRVCFNPAMAVPKPSGNRTVGAYILGRKRVDLNPDVDTDMLTTTMVHEARHRVQEVLGVNFLAEGNIPEAERMIVAWLTEADARLVTILSAREAHRNGDLSQMERLMGDSAYRPMIYAMIAAQVQNPDDRAAEMAAAIKAFRQSRELIDLYDPDFIKTIVTFSAPYDPTKPRQILVHDQMLSKLGDMGPYGNYMTNDLKKFIRASFTDQDWRDMKAAQDCLQKRKLGQIKGVCPSWPRPSA</sequence>
<protein>
    <recommendedName>
        <fullName evidence="1">DUF6782 domain-containing protein</fullName>
    </recommendedName>
</protein>
<accession>G2KPD6</accession>
<name>G2KPD6_MICAA</name>
<dbReference type="OrthoDB" id="9817874at2"/>
<dbReference type="STRING" id="856793.MICA_703"/>
<dbReference type="EMBL" id="CP002382">
    <property type="protein sequence ID" value="AEP09037.1"/>
    <property type="molecule type" value="Genomic_DNA"/>
</dbReference>
<dbReference type="Proteomes" id="UP000009286">
    <property type="component" value="Chromosome"/>
</dbReference>
<gene>
    <name evidence="2" type="ordered locus">MICA_703</name>
</gene>
<dbReference type="Pfam" id="PF20573">
    <property type="entry name" value="DUF6782"/>
    <property type="match status" value="1"/>
</dbReference>
<keyword evidence="3" id="KW-1185">Reference proteome</keyword>